<keyword evidence="2" id="KW-1185">Reference proteome</keyword>
<dbReference type="SUPFAM" id="SSF82784">
    <property type="entry name" value="OsmC-like"/>
    <property type="match status" value="1"/>
</dbReference>
<dbReference type="Proteomes" id="UP000054010">
    <property type="component" value="Unassembled WGS sequence"/>
</dbReference>
<dbReference type="InterPro" id="IPR015946">
    <property type="entry name" value="KH_dom-like_a/b"/>
</dbReference>
<sequence length="132" mass="14499">MAQVELTWIERQRYLAVDSGGHSAVFSGKDDVGVKPSEALLLSLAGCSAHDVVEIIGKRKLTLDALKVTVSAEQKEKAPWPFTRIHLRYTASAEGLDLEQLNRAIDLSLNKYCSVRASLSPDVQVTYEAVLE</sequence>
<dbReference type="InterPro" id="IPR036102">
    <property type="entry name" value="OsmC/Ohrsf"/>
</dbReference>
<evidence type="ECO:0000313" key="2">
    <source>
        <dbReference type="Proteomes" id="UP000054010"/>
    </source>
</evidence>
<name>E1IEP3_9CHLR</name>
<dbReference type="OrthoDB" id="9804010at2"/>
<dbReference type="PANTHER" id="PTHR34352:SF1">
    <property type="entry name" value="PROTEIN YHFA"/>
    <property type="match status" value="1"/>
</dbReference>
<reference evidence="1 2" key="1">
    <citation type="journal article" date="2011" name="J. Bacteriol.">
        <title>Draft genome sequence of the anoxygenic filamentous phototrophic bacterium Oscillochloris trichoides subsp. DG-6.</title>
        <authorList>
            <person name="Kuznetsov B.B."/>
            <person name="Ivanovsky R.N."/>
            <person name="Keppen O.I."/>
            <person name="Sukhacheva M.V."/>
            <person name="Bumazhkin B.K."/>
            <person name="Patutina E.O."/>
            <person name="Beletsky A.V."/>
            <person name="Mardanov A.V."/>
            <person name="Baslerov R.V."/>
            <person name="Panteleeva A.N."/>
            <person name="Kolganova T.V."/>
            <person name="Ravin N.V."/>
            <person name="Skryabin K.G."/>
        </authorList>
    </citation>
    <scope>NUCLEOTIDE SEQUENCE [LARGE SCALE GENOMIC DNA]</scope>
    <source>
        <strain evidence="1 2">DG-6</strain>
    </source>
</reference>
<organism evidence="1 2">
    <name type="scientific">Oscillochloris trichoides DG-6</name>
    <dbReference type="NCBI Taxonomy" id="765420"/>
    <lineage>
        <taxon>Bacteria</taxon>
        <taxon>Bacillati</taxon>
        <taxon>Chloroflexota</taxon>
        <taxon>Chloroflexia</taxon>
        <taxon>Chloroflexales</taxon>
        <taxon>Chloroflexineae</taxon>
        <taxon>Oscillochloridaceae</taxon>
        <taxon>Oscillochloris</taxon>
    </lineage>
</organism>
<dbReference type="InterPro" id="IPR003718">
    <property type="entry name" value="OsmC/Ohr_fam"/>
</dbReference>
<dbReference type="Gene3D" id="3.30.300.20">
    <property type="match status" value="1"/>
</dbReference>
<dbReference type="HOGENOM" id="CLU_114057_1_1_0"/>
<protein>
    <submittedName>
        <fullName evidence="1">OsmC family protein</fullName>
    </submittedName>
</protein>
<gene>
    <name evidence="1" type="ORF">OSCT_1794</name>
</gene>
<accession>E1IEP3</accession>
<dbReference type="EMBL" id="ADVR01000061">
    <property type="protein sequence ID" value="EFO80335.1"/>
    <property type="molecule type" value="Genomic_DNA"/>
</dbReference>
<dbReference type="PANTHER" id="PTHR34352">
    <property type="entry name" value="PROTEIN YHFA"/>
    <property type="match status" value="1"/>
</dbReference>
<evidence type="ECO:0000313" key="1">
    <source>
        <dbReference type="EMBL" id="EFO80335.1"/>
    </source>
</evidence>
<dbReference type="eggNOG" id="COG1765">
    <property type="taxonomic scope" value="Bacteria"/>
</dbReference>
<proteinExistence type="predicted"/>
<comment type="caution">
    <text evidence="1">The sequence shown here is derived from an EMBL/GenBank/DDBJ whole genome shotgun (WGS) entry which is preliminary data.</text>
</comment>
<dbReference type="STRING" id="765420.OSCT_1794"/>
<dbReference type="Pfam" id="PF02566">
    <property type="entry name" value="OsmC"/>
    <property type="match status" value="1"/>
</dbReference>
<dbReference type="AlphaFoldDB" id="E1IEP3"/>